<dbReference type="InterPro" id="IPR036812">
    <property type="entry name" value="NAD(P)_OxRdtase_dom_sf"/>
</dbReference>
<proteinExistence type="predicted"/>
<name>A0A820LSR6_9BILA</name>
<accession>A0A820LSR6</accession>
<dbReference type="SUPFAM" id="SSF51430">
    <property type="entry name" value="NAD(P)-linked oxidoreductase"/>
    <property type="match status" value="1"/>
</dbReference>
<dbReference type="Gene3D" id="3.20.20.100">
    <property type="entry name" value="NADP-dependent oxidoreductase domain"/>
    <property type="match status" value="1"/>
</dbReference>
<evidence type="ECO:0000313" key="2">
    <source>
        <dbReference type="Proteomes" id="UP000663881"/>
    </source>
</evidence>
<comment type="caution">
    <text evidence="1">The sequence shown here is derived from an EMBL/GenBank/DDBJ whole genome shotgun (WGS) entry which is preliminary data.</text>
</comment>
<gene>
    <name evidence="1" type="ORF">OKA104_LOCUS49403</name>
</gene>
<protein>
    <submittedName>
        <fullName evidence="1">Uncharacterized protein</fullName>
    </submittedName>
</protein>
<reference evidence="1" key="1">
    <citation type="submission" date="2021-02" db="EMBL/GenBank/DDBJ databases">
        <authorList>
            <person name="Nowell W R."/>
        </authorList>
    </citation>
    <scope>NUCLEOTIDE SEQUENCE</scope>
</reference>
<dbReference type="EMBL" id="CAJOAY010022979">
    <property type="protein sequence ID" value="CAF4362498.1"/>
    <property type="molecule type" value="Genomic_DNA"/>
</dbReference>
<dbReference type="Proteomes" id="UP000663881">
    <property type="component" value="Unassembled WGS sequence"/>
</dbReference>
<organism evidence="1 2">
    <name type="scientific">Adineta steineri</name>
    <dbReference type="NCBI Taxonomy" id="433720"/>
    <lineage>
        <taxon>Eukaryota</taxon>
        <taxon>Metazoa</taxon>
        <taxon>Spiralia</taxon>
        <taxon>Gnathifera</taxon>
        <taxon>Rotifera</taxon>
        <taxon>Eurotatoria</taxon>
        <taxon>Bdelloidea</taxon>
        <taxon>Adinetida</taxon>
        <taxon>Adinetidae</taxon>
        <taxon>Adineta</taxon>
    </lineage>
</organism>
<feature type="non-terminal residue" evidence="1">
    <location>
        <position position="1"/>
    </location>
</feature>
<dbReference type="AlphaFoldDB" id="A0A820LSR6"/>
<sequence>TTVTTNAGIQMPRLIYGTAWKKEATTQLVIKAILNGFRGIDTACQPKHYR</sequence>
<evidence type="ECO:0000313" key="1">
    <source>
        <dbReference type="EMBL" id="CAF4362498.1"/>
    </source>
</evidence>